<dbReference type="Gene3D" id="2.130.10.10">
    <property type="entry name" value="YVTN repeat-like/Quinoprotein amine dehydrogenase"/>
    <property type="match status" value="1"/>
</dbReference>
<evidence type="ECO:0000313" key="1">
    <source>
        <dbReference type="EMBL" id="PHP66502.1"/>
    </source>
</evidence>
<comment type="caution">
    <text evidence="1">The sequence shown here is derived from an EMBL/GenBank/DDBJ whole genome shotgun (WGS) entry which is preliminary data.</text>
</comment>
<keyword evidence="2" id="KW-1185">Reference proteome</keyword>
<accession>A0A2G1QLX7</accession>
<gene>
    <name evidence="1" type="ORF">CSC94_13885</name>
</gene>
<protein>
    <recommendedName>
        <fullName evidence="3">DUF1513 domain-containing protein</fullName>
    </recommendedName>
</protein>
<dbReference type="EMBL" id="PDVP01000008">
    <property type="protein sequence ID" value="PHP66502.1"/>
    <property type="molecule type" value="Genomic_DNA"/>
</dbReference>
<dbReference type="InterPro" id="IPR011044">
    <property type="entry name" value="Quino_amine_DH_bsu"/>
</dbReference>
<evidence type="ECO:0000313" key="2">
    <source>
        <dbReference type="Proteomes" id="UP000221168"/>
    </source>
</evidence>
<organism evidence="1 2">
    <name type="scientific">Zhengella mangrovi</name>
    <dbReference type="NCBI Taxonomy" id="1982044"/>
    <lineage>
        <taxon>Bacteria</taxon>
        <taxon>Pseudomonadati</taxon>
        <taxon>Pseudomonadota</taxon>
        <taxon>Alphaproteobacteria</taxon>
        <taxon>Hyphomicrobiales</taxon>
        <taxon>Notoacmeibacteraceae</taxon>
        <taxon>Zhengella</taxon>
    </lineage>
</organism>
<dbReference type="OrthoDB" id="5624218at2"/>
<dbReference type="Pfam" id="PF07433">
    <property type="entry name" value="DUF1513"/>
    <property type="match status" value="1"/>
</dbReference>
<evidence type="ECO:0008006" key="3">
    <source>
        <dbReference type="Google" id="ProtNLM"/>
    </source>
</evidence>
<name>A0A2G1QLX7_9HYPH</name>
<sequence length="336" mass="35449">MTGDALIASACRFADGAYGAVLLNERGETVTRVDLPARGHDVAVHPDGGLFVAFARRPGNFALAFHPAGGVEPVAFHAPEGRHFFGHGAFSRNGRLLYATENDYETASGVVGVYDAGSRFRRIGEFDSHGTGPHEILLLPDGRTLAVCNGGIETHPDFGRAKLNIDRMKPSLVFIDAATGRLIERHEPPAALHQLSIRHMAAAPDGRVLFGCQYEGPATDLPPLWGTAAPGETMRLFERPAGEVAAFRNYVGSVALSADGSTLALSSPRGNLVAWASPADGRILKSETLHDGCGIAFLDAGLVSSSGDGTFHRGSLDRTCGFAFDNHLAVAAPRTG</sequence>
<dbReference type="SUPFAM" id="SSF50969">
    <property type="entry name" value="YVTN repeat-like/Quinoprotein amine dehydrogenase"/>
    <property type="match status" value="1"/>
</dbReference>
<proteinExistence type="predicted"/>
<reference evidence="1 2" key="1">
    <citation type="submission" date="2017-10" db="EMBL/GenBank/DDBJ databases">
        <title>Sedimentibacterium mangrovi gen. nov., sp. nov., a novel member of family Phyllobacteriacea isolated from mangrove sediment.</title>
        <authorList>
            <person name="Liao H."/>
            <person name="Tian Y."/>
        </authorList>
    </citation>
    <scope>NUCLEOTIDE SEQUENCE [LARGE SCALE GENOMIC DNA]</scope>
    <source>
        <strain evidence="1 2">X9-2-2</strain>
    </source>
</reference>
<dbReference type="InterPro" id="IPR008311">
    <property type="entry name" value="UCP028101"/>
</dbReference>
<dbReference type="PIRSF" id="PIRSF028101">
    <property type="entry name" value="UCP028101"/>
    <property type="match status" value="1"/>
</dbReference>
<dbReference type="InterPro" id="IPR015943">
    <property type="entry name" value="WD40/YVTN_repeat-like_dom_sf"/>
</dbReference>
<dbReference type="AlphaFoldDB" id="A0A2G1QLX7"/>
<dbReference type="Proteomes" id="UP000221168">
    <property type="component" value="Unassembled WGS sequence"/>
</dbReference>